<protein>
    <submittedName>
        <fullName evidence="3">Putative glycosyltransferase CsbB</fullName>
        <ecNumber evidence="3">2.4.-.-</ecNumber>
    </submittedName>
</protein>
<dbReference type="EC" id="2.4.-.-" evidence="3"/>
<evidence type="ECO:0000256" key="1">
    <source>
        <dbReference type="SAM" id="Phobius"/>
    </source>
</evidence>
<dbReference type="InterPro" id="IPR050256">
    <property type="entry name" value="Glycosyltransferase_2"/>
</dbReference>
<dbReference type="InterPro" id="IPR029044">
    <property type="entry name" value="Nucleotide-diphossugar_trans"/>
</dbReference>
<feature type="domain" description="Glycosyltransferase 2-like" evidence="2">
    <location>
        <begin position="5"/>
        <end position="171"/>
    </location>
</feature>
<proteinExistence type="predicted"/>
<dbReference type="GO" id="GO:0005886">
    <property type="term" value="C:plasma membrane"/>
    <property type="evidence" value="ECO:0007669"/>
    <property type="project" value="TreeGrafter"/>
</dbReference>
<evidence type="ECO:0000313" key="4">
    <source>
        <dbReference type="Proteomes" id="UP000077245"/>
    </source>
</evidence>
<dbReference type="SUPFAM" id="SSF53448">
    <property type="entry name" value="Nucleotide-diphospho-sugar transferases"/>
    <property type="match status" value="1"/>
</dbReference>
<dbReference type="AlphaFoldDB" id="A0A166DVB0"/>
<evidence type="ECO:0000259" key="2">
    <source>
        <dbReference type="Pfam" id="PF00535"/>
    </source>
</evidence>
<organism evidence="3 4">
    <name type="scientific">Methanobrevibacter curvatus</name>
    <dbReference type="NCBI Taxonomy" id="49547"/>
    <lineage>
        <taxon>Archaea</taxon>
        <taxon>Methanobacteriati</taxon>
        <taxon>Methanobacteriota</taxon>
        <taxon>Methanomada group</taxon>
        <taxon>Methanobacteria</taxon>
        <taxon>Methanobacteriales</taxon>
        <taxon>Methanobacteriaceae</taxon>
        <taxon>Methanobrevibacter</taxon>
    </lineage>
</organism>
<keyword evidence="3" id="KW-0808">Transferase</keyword>
<dbReference type="Proteomes" id="UP000077245">
    <property type="component" value="Unassembled WGS sequence"/>
</dbReference>
<dbReference type="PANTHER" id="PTHR48090:SF8">
    <property type="entry name" value="GLYCOSYLTRANSFERASE CSBB-RELATED"/>
    <property type="match status" value="1"/>
</dbReference>
<accession>A0A166DVB0</accession>
<dbReference type="RefSeq" id="WP_067089001.1">
    <property type="nucleotide sequence ID" value="NZ_LWMV01000021.1"/>
</dbReference>
<dbReference type="OrthoDB" id="46222at2157"/>
<dbReference type="Gene3D" id="3.90.550.10">
    <property type="entry name" value="Spore Coat Polysaccharide Biosynthesis Protein SpsA, Chain A"/>
    <property type="match status" value="1"/>
</dbReference>
<keyword evidence="1" id="KW-0812">Transmembrane</keyword>
<dbReference type="STRING" id="49547.MBCUR_01680"/>
<dbReference type="EMBL" id="LWMV01000021">
    <property type="protein sequence ID" value="KZX15990.1"/>
    <property type="molecule type" value="Genomic_DNA"/>
</dbReference>
<dbReference type="PATRIC" id="fig|49547.3.peg.175"/>
<feature type="transmembrane region" description="Helical" evidence="1">
    <location>
        <begin position="265"/>
        <end position="290"/>
    </location>
</feature>
<evidence type="ECO:0000313" key="3">
    <source>
        <dbReference type="EMBL" id="KZX15990.1"/>
    </source>
</evidence>
<keyword evidence="1" id="KW-1133">Transmembrane helix</keyword>
<keyword evidence="4" id="KW-1185">Reference proteome</keyword>
<gene>
    <name evidence="3" type="primary">csbB</name>
    <name evidence="3" type="ORF">MBCUR_01680</name>
</gene>
<sequence length="312" mass="35788">MALLSIVVPCFNEEDMIPLFYAEINSLILNELNRYDFELIFVDDGSIDTTLNIIKDLSSKNKNIKFISFSRNFGKESAIYAGLQHSKGDYIVLMDVDLQDPPSLLPTMILNLESEEYDSVGCKRSSRKGEPFFRTLSSKMFYYIINKLSKTEIIHGARDYRIFKRKMVDSILSVSEYNRFSKGIFQWVGFKTKWLDYENIERAKGGSKWSFWQLFKYSLEGIEAFSTSLLSISTFAGIISSILAFIFIIVIVIQKLFFDNAVAGWASTISIILLIGGIQLFSIGILGQYISKTYLETKNRPIYITKEDNFDE</sequence>
<keyword evidence="1" id="KW-0472">Membrane</keyword>
<dbReference type="CDD" id="cd04187">
    <property type="entry name" value="DPM1_like_bac"/>
    <property type="match status" value="1"/>
</dbReference>
<comment type="caution">
    <text evidence="3">The sequence shown here is derived from an EMBL/GenBank/DDBJ whole genome shotgun (WGS) entry which is preliminary data.</text>
</comment>
<dbReference type="PANTHER" id="PTHR48090">
    <property type="entry name" value="UNDECAPRENYL-PHOSPHATE 4-DEOXY-4-FORMAMIDO-L-ARABINOSE TRANSFERASE-RELATED"/>
    <property type="match status" value="1"/>
</dbReference>
<name>A0A166DVB0_9EURY</name>
<feature type="transmembrane region" description="Helical" evidence="1">
    <location>
        <begin position="229"/>
        <end position="253"/>
    </location>
</feature>
<reference evidence="3 4" key="1">
    <citation type="submission" date="2016-04" db="EMBL/GenBank/DDBJ databases">
        <title>Genome sequence of Methanobrevibacter curvatus DSM 11111.</title>
        <authorList>
            <person name="Poehlein A."/>
            <person name="Seedorf H."/>
            <person name="Daniel R."/>
        </authorList>
    </citation>
    <scope>NUCLEOTIDE SEQUENCE [LARGE SCALE GENOMIC DNA]</scope>
    <source>
        <strain evidence="3 4">DSM 11111</strain>
    </source>
</reference>
<keyword evidence="3" id="KW-0328">Glycosyltransferase</keyword>
<dbReference type="Pfam" id="PF00535">
    <property type="entry name" value="Glycos_transf_2"/>
    <property type="match status" value="1"/>
</dbReference>
<dbReference type="GO" id="GO:0016757">
    <property type="term" value="F:glycosyltransferase activity"/>
    <property type="evidence" value="ECO:0007669"/>
    <property type="project" value="UniProtKB-KW"/>
</dbReference>
<dbReference type="InterPro" id="IPR001173">
    <property type="entry name" value="Glyco_trans_2-like"/>
</dbReference>